<proteinExistence type="predicted"/>
<feature type="region of interest" description="Disordered" evidence="1">
    <location>
        <begin position="60"/>
        <end position="84"/>
    </location>
</feature>
<dbReference type="AlphaFoldDB" id="A0AAE1N1K6"/>
<dbReference type="EMBL" id="JAWXYG010000002">
    <property type="protein sequence ID" value="KAK4281142.1"/>
    <property type="molecule type" value="Genomic_DNA"/>
</dbReference>
<evidence type="ECO:0000313" key="3">
    <source>
        <dbReference type="EMBL" id="KAK4281142.1"/>
    </source>
</evidence>
<keyword evidence="4" id="KW-1185">Reference proteome</keyword>
<gene>
    <name evidence="3" type="ORF">QN277_012667</name>
</gene>
<name>A0AAE1N1K6_9FABA</name>
<keyword evidence="2" id="KW-0732">Signal</keyword>
<feature type="signal peptide" evidence="2">
    <location>
        <begin position="1"/>
        <end position="25"/>
    </location>
</feature>
<protein>
    <recommendedName>
        <fullName evidence="5">Secreted protein</fullName>
    </recommendedName>
</protein>
<accession>A0AAE1N1K6</accession>
<evidence type="ECO:0000313" key="4">
    <source>
        <dbReference type="Proteomes" id="UP001293593"/>
    </source>
</evidence>
<evidence type="ECO:0000256" key="1">
    <source>
        <dbReference type="SAM" id="MobiDB-lite"/>
    </source>
</evidence>
<dbReference type="PANTHER" id="PTHR34377:SF3">
    <property type="entry name" value="TETRATRICOPEPTIDE REPEAT (TPR)-LIKE SUPERFAMILY PROTEIN"/>
    <property type="match status" value="1"/>
</dbReference>
<feature type="chain" id="PRO_5042061741" description="Secreted protein" evidence="2">
    <location>
        <begin position="26"/>
        <end position="144"/>
    </location>
</feature>
<reference evidence="3" key="1">
    <citation type="submission" date="2023-10" db="EMBL/GenBank/DDBJ databases">
        <title>Chromosome-level genome of the transformable northern wattle, Acacia crassicarpa.</title>
        <authorList>
            <person name="Massaro I."/>
            <person name="Sinha N.R."/>
            <person name="Poethig S."/>
            <person name="Leichty A.R."/>
        </authorList>
    </citation>
    <scope>NUCLEOTIDE SEQUENCE</scope>
    <source>
        <strain evidence="3">Acra3RX</strain>
        <tissue evidence="3">Leaf</tissue>
    </source>
</reference>
<organism evidence="3 4">
    <name type="scientific">Acacia crassicarpa</name>
    <name type="common">northern wattle</name>
    <dbReference type="NCBI Taxonomy" id="499986"/>
    <lineage>
        <taxon>Eukaryota</taxon>
        <taxon>Viridiplantae</taxon>
        <taxon>Streptophyta</taxon>
        <taxon>Embryophyta</taxon>
        <taxon>Tracheophyta</taxon>
        <taxon>Spermatophyta</taxon>
        <taxon>Magnoliopsida</taxon>
        <taxon>eudicotyledons</taxon>
        <taxon>Gunneridae</taxon>
        <taxon>Pentapetalae</taxon>
        <taxon>rosids</taxon>
        <taxon>fabids</taxon>
        <taxon>Fabales</taxon>
        <taxon>Fabaceae</taxon>
        <taxon>Caesalpinioideae</taxon>
        <taxon>mimosoid clade</taxon>
        <taxon>Acacieae</taxon>
        <taxon>Acacia</taxon>
    </lineage>
</organism>
<dbReference type="PANTHER" id="PTHR34377">
    <property type="entry name" value="TETRATRICOPEPTIDE REPEAT (TPR)-LIKE SUPERFAMILY PROTEIN"/>
    <property type="match status" value="1"/>
</dbReference>
<evidence type="ECO:0008006" key="5">
    <source>
        <dbReference type="Google" id="ProtNLM"/>
    </source>
</evidence>
<sequence length="144" mass="16430">MKKLKVFRLLTMTVTFLALVPVRECHIPGSPTESRPLCAAQFSIVNYVCSSLPFVRRPPSLPAHSDDDEEHGHNGGRHRHHDRRWENSDHEESCCRWAKAVNSQCVCELLLLFRLPTFLMRSSHQYTLAIGESCEVTYSCGSFI</sequence>
<comment type="caution">
    <text evidence="3">The sequence shown here is derived from an EMBL/GenBank/DDBJ whole genome shotgun (WGS) entry which is preliminary data.</text>
</comment>
<dbReference type="Proteomes" id="UP001293593">
    <property type="component" value="Unassembled WGS sequence"/>
</dbReference>
<evidence type="ECO:0000256" key="2">
    <source>
        <dbReference type="SAM" id="SignalP"/>
    </source>
</evidence>